<evidence type="ECO:0000313" key="3">
    <source>
        <dbReference type="EMBL" id="CAD9317997.1"/>
    </source>
</evidence>
<feature type="domain" description="Methyltransferase" evidence="2">
    <location>
        <begin position="514"/>
        <end position="668"/>
    </location>
</feature>
<reference evidence="3" key="1">
    <citation type="submission" date="2021-01" db="EMBL/GenBank/DDBJ databases">
        <authorList>
            <person name="Corre E."/>
            <person name="Pelletier E."/>
            <person name="Niang G."/>
            <person name="Scheremetjew M."/>
            <person name="Finn R."/>
            <person name="Kale V."/>
            <person name="Holt S."/>
            <person name="Cochrane G."/>
            <person name="Meng A."/>
            <person name="Brown T."/>
            <person name="Cohen L."/>
        </authorList>
    </citation>
    <scope>NUCLEOTIDE SEQUENCE</scope>
    <source>
        <strain evidence="3">Pop2</strain>
    </source>
</reference>
<accession>A0A7S1YSU2</accession>
<proteinExistence type="predicted"/>
<sequence>MLRRQLYTNPKEFDAYRRGTIVPGCKICVTGVASISRNPGEALVVVQSIEVVGVPRNPQHLRGLLQCVDVERFRNGGDDDIDDDIDDDKEEEEEKVGIFVDEVAQAMSMDTPQLCNLLSAQLDDDDDDNDKNDSMNSQTTISYKQTNSSSKKRNKGIDYGKLAKTLLETTIPKDINYPPYYQLGSTGKDTALPPLTKELVSPPAWVQEQLLLEKDMDTTTTAATTASTTPLSIQKVINEYSSSGKDDPSESTSTEQQQQKVVVAGWVQNRRRFRENVAVLEIVDDFNAVSSLQDDDDEMKDIEKRSLNLRIDWTKRLKCILHPRCFTNTTITTTATDNTSSLEVYRNVFSPGSRVLLEGYITSNNDNNNDDQKATGTTNLWVTNAKLLRATWRPSIIKYILDLLSQSKFDMEEAAEAFELQNGYQQVQDELITQLKTSAERQWKAVELTRTLQNANSRVGKVTKEMEETLDCFGMWRDLYPMELVLPNENGKRSDDDDDAENDRSSPSRWQRAKKPQLEWMIQQISTVVKSHPDYGKRTIQILDVGGGKGHLANVIAESLGDSVSVHVVDISSRTIKNGMMRSKRKSLNNVQYSVNDASIVDFTTTTTTTTSGSTEGDGNGIMDVSDDAVVKGIDVVVALHACGTLSDVALGHAVMNDAAFVICPCCFRSNTHLRVMIPNNGEESVVVDVDEKEQEEGMNEKDENAINSSGGADHLTKNDNKHGNLRHHLKFATVAEWLNMEEVQLDCLRLLAEIQGDFEMAGKAMHTLCALRAGAVARHHGKSQEMLSRKSDDRGDESIDLDISIKTFPIGFSTRNLCIIGRLKTTTNMEVD</sequence>
<dbReference type="EMBL" id="HBGN01006910">
    <property type="protein sequence ID" value="CAD9317997.1"/>
    <property type="molecule type" value="Transcribed_RNA"/>
</dbReference>
<gene>
    <name evidence="3" type="ORF">DBRI1063_LOCUS4427</name>
</gene>
<name>A0A7S1YSU2_9STRA</name>
<feature type="compositionally biased region" description="Polar residues" evidence="1">
    <location>
        <begin position="134"/>
        <end position="149"/>
    </location>
</feature>
<dbReference type="PANTHER" id="PTHR13369:SF0">
    <property type="entry name" value="GLUTATHIONE S-TRANSFERASE C-TERMINAL DOMAIN-CONTAINING PROTEIN"/>
    <property type="match status" value="1"/>
</dbReference>
<organism evidence="3">
    <name type="scientific">Ditylum brightwellii</name>
    <dbReference type="NCBI Taxonomy" id="49249"/>
    <lineage>
        <taxon>Eukaryota</taxon>
        <taxon>Sar</taxon>
        <taxon>Stramenopiles</taxon>
        <taxon>Ochrophyta</taxon>
        <taxon>Bacillariophyta</taxon>
        <taxon>Mediophyceae</taxon>
        <taxon>Lithodesmiophycidae</taxon>
        <taxon>Lithodesmiales</taxon>
        <taxon>Lithodesmiaceae</taxon>
        <taxon>Ditylum</taxon>
    </lineage>
</organism>
<feature type="region of interest" description="Disordered" evidence="1">
    <location>
        <begin position="240"/>
        <end position="259"/>
    </location>
</feature>
<dbReference type="PANTHER" id="PTHR13369">
    <property type="match status" value="1"/>
</dbReference>
<dbReference type="InterPro" id="IPR025714">
    <property type="entry name" value="Methyltranfer_dom"/>
</dbReference>
<evidence type="ECO:0000259" key="2">
    <source>
        <dbReference type="Pfam" id="PF13679"/>
    </source>
</evidence>
<dbReference type="AlphaFoldDB" id="A0A7S1YSU2"/>
<dbReference type="GO" id="GO:0005737">
    <property type="term" value="C:cytoplasm"/>
    <property type="evidence" value="ECO:0007669"/>
    <property type="project" value="TreeGrafter"/>
</dbReference>
<dbReference type="SUPFAM" id="SSF53335">
    <property type="entry name" value="S-adenosyl-L-methionine-dependent methyltransferases"/>
    <property type="match status" value="1"/>
</dbReference>
<evidence type="ECO:0000256" key="1">
    <source>
        <dbReference type="SAM" id="MobiDB-lite"/>
    </source>
</evidence>
<dbReference type="CDD" id="cd02440">
    <property type="entry name" value="AdoMet_MTases"/>
    <property type="match status" value="1"/>
</dbReference>
<feature type="region of interest" description="Disordered" evidence="1">
    <location>
        <begin position="487"/>
        <end position="514"/>
    </location>
</feature>
<dbReference type="Gene3D" id="3.40.50.150">
    <property type="entry name" value="Vaccinia Virus protein VP39"/>
    <property type="match status" value="1"/>
</dbReference>
<feature type="compositionally biased region" description="Low complexity" evidence="1">
    <location>
        <begin position="250"/>
        <end position="259"/>
    </location>
</feature>
<dbReference type="InterPro" id="IPR029063">
    <property type="entry name" value="SAM-dependent_MTases_sf"/>
</dbReference>
<feature type="region of interest" description="Disordered" evidence="1">
    <location>
        <begin position="121"/>
        <end position="155"/>
    </location>
</feature>
<protein>
    <recommendedName>
        <fullName evidence="2">Methyltransferase domain-containing protein</fullName>
    </recommendedName>
</protein>
<dbReference type="Pfam" id="PF13679">
    <property type="entry name" value="Methyltransf_32"/>
    <property type="match status" value="1"/>
</dbReference>